<reference evidence="3" key="1">
    <citation type="journal article" date="2020" name="Genome Biol. Evol.">
        <title>Comparative plastid genomics of Cryptomonas species reveals fine-scale genomic responses to loss of photosynthesis.</title>
        <authorList>
            <person name="Tanifuji G."/>
            <person name="Kamikawa R."/>
            <person name="Moore C.E."/>
            <person name="Mills T."/>
            <person name="Onodera N.T."/>
            <person name="Kashiyama Y."/>
            <person name="Archibald J.M."/>
            <person name="Inagaki Y."/>
            <person name="Hashimoto T."/>
        </authorList>
    </citation>
    <scope>NUCLEOTIDE SEQUENCE</scope>
    <source>
        <strain evidence="3">SAG977-2f</strain>
    </source>
</reference>
<keyword evidence="2" id="KW-0472">Membrane</keyword>
<dbReference type="PANTHER" id="PTHR33787">
    <property type="match status" value="1"/>
</dbReference>
<keyword evidence="2" id="KW-0812">Transmembrane</keyword>
<keyword evidence="2" id="KW-1133">Transmembrane helix</keyword>
<protein>
    <submittedName>
        <fullName evidence="3">Hypothetical plastid protein ycf20</fullName>
    </submittedName>
</protein>
<feature type="transmembrane region" description="Helical" evidence="2">
    <location>
        <begin position="76"/>
        <end position="95"/>
    </location>
</feature>
<name>A0A679CC51_9CRYP</name>
<accession>A0A679CC51</accession>
<gene>
    <name evidence="3" type="primary">ycf20</name>
    <name evidence="3" type="ORF">CrySAG9772f_p099</name>
</gene>
<dbReference type="AlphaFoldDB" id="A0A679CC51"/>
<dbReference type="Pfam" id="PF04483">
    <property type="entry name" value="DUF565"/>
    <property type="match status" value="1"/>
</dbReference>
<evidence type="ECO:0000313" key="3">
    <source>
        <dbReference type="EMBL" id="BBK20601.1"/>
    </source>
</evidence>
<geneLocation type="plastid" evidence="3"/>
<proteinExistence type="inferred from homology"/>
<organism evidence="3">
    <name type="scientific">Cryptomonas sp. SAG 977-2f</name>
    <dbReference type="NCBI Taxonomy" id="279061"/>
    <lineage>
        <taxon>Eukaryota</taxon>
        <taxon>Cryptophyceae</taxon>
        <taxon>Cryptomonadales</taxon>
        <taxon>Cryptomonadaceae</taxon>
        <taxon>Cryptomonas</taxon>
    </lineage>
</organism>
<comment type="similarity">
    <text evidence="1">Belongs to the ycf20 family.</text>
</comment>
<dbReference type="EMBL" id="LC484194">
    <property type="protein sequence ID" value="BBK20601.1"/>
    <property type="molecule type" value="Genomic_DNA"/>
</dbReference>
<dbReference type="InterPro" id="IPR007572">
    <property type="entry name" value="Uncharacterised_Ycf20"/>
</dbReference>
<evidence type="ECO:0000256" key="2">
    <source>
        <dbReference type="SAM" id="Phobius"/>
    </source>
</evidence>
<dbReference type="PANTHER" id="PTHR33787:SF4">
    <property type="entry name" value="YCF20-LIKE PROTEIN"/>
    <property type="match status" value="1"/>
</dbReference>
<feature type="transmembrane region" description="Helical" evidence="2">
    <location>
        <begin position="38"/>
        <end position="60"/>
    </location>
</feature>
<evidence type="ECO:0000256" key="1">
    <source>
        <dbReference type="ARBA" id="ARBA00009846"/>
    </source>
</evidence>
<feature type="transmembrane region" description="Helical" evidence="2">
    <location>
        <begin position="12"/>
        <end position="32"/>
    </location>
</feature>
<sequence>MFSKWQTLFEIFLNVVGILLGFFLSVTLSAILGQTGDWVILSSGILTAFLEICSFFVYNLKKKFNFVENFNKYKEFILIVNFFNNLKIGVFYGFFVEAFKLGS</sequence>
<keyword evidence="3" id="KW-0934">Plastid</keyword>